<evidence type="ECO:0000313" key="2">
    <source>
        <dbReference type="Proteomes" id="UP000826271"/>
    </source>
</evidence>
<accession>A0AAV6WFJ6</accession>
<dbReference type="EMBL" id="WHWC01000014">
    <property type="protein sequence ID" value="KAG8369509.1"/>
    <property type="molecule type" value="Genomic_DNA"/>
</dbReference>
<dbReference type="PANTHER" id="PTHR37610:SF77">
    <property type="entry name" value="INTEGRASE CATALYTIC DOMAIN-CONTAINING PROTEIN"/>
    <property type="match status" value="1"/>
</dbReference>
<keyword evidence="2" id="KW-1185">Reference proteome</keyword>
<name>A0AAV6WFJ6_9LAMI</name>
<organism evidence="1 2">
    <name type="scientific">Buddleja alternifolia</name>
    <dbReference type="NCBI Taxonomy" id="168488"/>
    <lineage>
        <taxon>Eukaryota</taxon>
        <taxon>Viridiplantae</taxon>
        <taxon>Streptophyta</taxon>
        <taxon>Embryophyta</taxon>
        <taxon>Tracheophyta</taxon>
        <taxon>Spermatophyta</taxon>
        <taxon>Magnoliopsida</taxon>
        <taxon>eudicotyledons</taxon>
        <taxon>Gunneridae</taxon>
        <taxon>Pentapetalae</taxon>
        <taxon>asterids</taxon>
        <taxon>lamiids</taxon>
        <taxon>Lamiales</taxon>
        <taxon>Scrophulariaceae</taxon>
        <taxon>Buddlejeae</taxon>
        <taxon>Buddleja</taxon>
    </lineage>
</organism>
<dbReference type="AlphaFoldDB" id="A0AAV6WFJ6"/>
<dbReference type="PANTHER" id="PTHR37610">
    <property type="entry name" value="CCHC-TYPE DOMAIN-CONTAINING PROTEIN"/>
    <property type="match status" value="1"/>
</dbReference>
<sequence length="193" mass="22185">MDLITWYGLSPSKSLGAQRKLSHITKAPPAEMEKVYEDWLATNYCVRSWLINSIEERISSVIFLPIAKPIWDMLHELYGHEKNISHIFELYEQLFSLQQGDYSVTELNTTLHGILYEIDIHQPLLLDMIKLREYCEGLAVAKFMSALHPEISNQIGGHQGRALDSGKDKCAHCGRTNHPSDKCWKKFSKPKWA</sequence>
<comment type="caution">
    <text evidence="1">The sequence shown here is derived from an EMBL/GenBank/DDBJ whole genome shotgun (WGS) entry which is preliminary data.</text>
</comment>
<gene>
    <name evidence="1" type="ORF">BUALT_Bualt14G0021000</name>
</gene>
<proteinExistence type="predicted"/>
<protein>
    <recommendedName>
        <fullName evidence="3">Gag protein</fullName>
    </recommendedName>
</protein>
<dbReference type="Proteomes" id="UP000826271">
    <property type="component" value="Unassembled WGS sequence"/>
</dbReference>
<reference evidence="1" key="1">
    <citation type="submission" date="2019-10" db="EMBL/GenBank/DDBJ databases">
        <authorList>
            <person name="Zhang R."/>
            <person name="Pan Y."/>
            <person name="Wang J."/>
            <person name="Ma R."/>
            <person name="Yu S."/>
        </authorList>
    </citation>
    <scope>NUCLEOTIDE SEQUENCE</scope>
    <source>
        <strain evidence="1">LA-IB0</strain>
        <tissue evidence="1">Leaf</tissue>
    </source>
</reference>
<evidence type="ECO:0000313" key="1">
    <source>
        <dbReference type="EMBL" id="KAG8369509.1"/>
    </source>
</evidence>
<evidence type="ECO:0008006" key="3">
    <source>
        <dbReference type="Google" id="ProtNLM"/>
    </source>
</evidence>